<proteinExistence type="predicted"/>
<feature type="domain" description="RelA/SpoT" evidence="3">
    <location>
        <begin position="114"/>
        <end position="247"/>
    </location>
</feature>
<feature type="compositionally biased region" description="Polar residues" evidence="2">
    <location>
        <begin position="22"/>
        <end position="41"/>
    </location>
</feature>
<dbReference type="InterPro" id="IPR043519">
    <property type="entry name" value="NT_sf"/>
</dbReference>
<dbReference type="SMART" id="SM00954">
    <property type="entry name" value="RelA_SpoT"/>
    <property type="match status" value="1"/>
</dbReference>
<feature type="region of interest" description="Disordered" evidence="2">
    <location>
        <begin position="22"/>
        <end position="57"/>
    </location>
</feature>
<accession>A0A9P9ESX4</accession>
<dbReference type="PANTHER" id="PTHR41773:SF1">
    <property type="entry name" value="RELA_SPOT DOMAIN-CONTAINING PROTEIN"/>
    <property type="match status" value="1"/>
</dbReference>
<evidence type="ECO:0000256" key="1">
    <source>
        <dbReference type="SAM" id="Coils"/>
    </source>
</evidence>
<dbReference type="Gene3D" id="3.30.460.10">
    <property type="entry name" value="Beta Polymerase, domain 2"/>
    <property type="match status" value="1"/>
</dbReference>
<organism evidence="4 5">
    <name type="scientific">Dactylonectria estremocensis</name>
    <dbReference type="NCBI Taxonomy" id="1079267"/>
    <lineage>
        <taxon>Eukaryota</taxon>
        <taxon>Fungi</taxon>
        <taxon>Dikarya</taxon>
        <taxon>Ascomycota</taxon>
        <taxon>Pezizomycotina</taxon>
        <taxon>Sordariomycetes</taxon>
        <taxon>Hypocreomycetidae</taxon>
        <taxon>Hypocreales</taxon>
        <taxon>Nectriaceae</taxon>
        <taxon>Dactylonectria</taxon>
    </lineage>
</organism>
<evidence type="ECO:0000313" key="5">
    <source>
        <dbReference type="Proteomes" id="UP000717696"/>
    </source>
</evidence>
<keyword evidence="5" id="KW-1185">Reference proteome</keyword>
<dbReference type="Pfam" id="PF04607">
    <property type="entry name" value="RelA_SpoT"/>
    <property type="match status" value="1"/>
</dbReference>
<dbReference type="OrthoDB" id="4719016at2759"/>
<dbReference type="AlphaFoldDB" id="A0A9P9ESX4"/>
<dbReference type="GO" id="GO:0015969">
    <property type="term" value="P:guanosine tetraphosphate metabolic process"/>
    <property type="evidence" value="ECO:0007669"/>
    <property type="project" value="InterPro"/>
</dbReference>
<dbReference type="SUPFAM" id="SSF81301">
    <property type="entry name" value="Nucleotidyltransferase"/>
    <property type="match status" value="1"/>
</dbReference>
<dbReference type="PANTHER" id="PTHR41773">
    <property type="entry name" value="GTP PYROPHOSPHATASE-RELATED"/>
    <property type="match status" value="1"/>
</dbReference>
<evidence type="ECO:0000259" key="3">
    <source>
        <dbReference type="SMART" id="SM00954"/>
    </source>
</evidence>
<evidence type="ECO:0000256" key="2">
    <source>
        <dbReference type="SAM" id="MobiDB-lite"/>
    </source>
</evidence>
<feature type="coiled-coil region" evidence="1">
    <location>
        <begin position="78"/>
        <end position="136"/>
    </location>
</feature>
<dbReference type="Proteomes" id="UP000717696">
    <property type="component" value="Unassembled WGS sequence"/>
</dbReference>
<sequence length="494" mass="55532">MDFDKILPRSFNSVKLTPLQRNIQPANSTNANPSSLINNNFNRDKSPTKTNPNASEIFPDPPLEAASAESNELIQKFVANYTIEYETYVEIAKRAEDECRRALAANAIPAIVTSRAKRADRLLQKLETRNETKKEAVPPTPYRDLKDIMNDLFDLSGVRVALYFPSQEALAAGIIRGLFVSCIQKDLPENPSSPSQRYRATHLRVKIFKSAQYWNTNCMIEIQVASLLMHAWSEVNHDLAYKTLKGTLSESEKLMLDGLNDLTRAGEKMLAQLKGSMDERLATPDRPFATYFELGAFVQRSFASNSKASEYRVSMLSNLFDVTKHLGINTPSALKERLKLWKTNSASPESSITQSILDYLLNSVGEKQTGDPLTTPFLYNDHDDLNSSFKLLRDGKRHSIVAQILEYAVKELTQQSRESMARSKVPEVAYNCLQSKGLLNDKRKSPNLGSANAIDNIKILWGWFTENDSAQIRLALVMGRVKGGEVFKTIARRE</sequence>
<gene>
    <name evidence="4" type="ORF">B0J13DRAFT_556212</name>
</gene>
<dbReference type="CDD" id="cd05399">
    <property type="entry name" value="NT_Rel-Spo_like"/>
    <property type="match status" value="1"/>
</dbReference>
<name>A0A9P9ESX4_9HYPO</name>
<comment type="caution">
    <text evidence="4">The sequence shown here is derived from an EMBL/GenBank/DDBJ whole genome shotgun (WGS) entry which is preliminary data.</text>
</comment>
<dbReference type="EMBL" id="JAGMUU010000011">
    <property type="protein sequence ID" value="KAH7142926.1"/>
    <property type="molecule type" value="Genomic_DNA"/>
</dbReference>
<dbReference type="InterPro" id="IPR007685">
    <property type="entry name" value="RelA_SpoT"/>
</dbReference>
<reference evidence="4" key="1">
    <citation type="journal article" date="2021" name="Nat. Commun.">
        <title>Genetic determinants of endophytism in the Arabidopsis root mycobiome.</title>
        <authorList>
            <person name="Mesny F."/>
            <person name="Miyauchi S."/>
            <person name="Thiergart T."/>
            <person name="Pickel B."/>
            <person name="Atanasova L."/>
            <person name="Karlsson M."/>
            <person name="Huettel B."/>
            <person name="Barry K.W."/>
            <person name="Haridas S."/>
            <person name="Chen C."/>
            <person name="Bauer D."/>
            <person name="Andreopoulos W."/>
            <person name="Pangilinan J."/>
            <person name="LaButti K."/>
            <person name="Riley R."/>
            <person name="Lipzen A."/>
            <person name="Clum A."/>
            <person name="Drula E."/>
            <person name="Henrissat B."/>
            <person name="Kohler A."/>
            <person name="Grigoriev I.V."/>
            <person name="Martin F.M."/>
            <person name="Hacquard S."/>
        </authorList>
    </citation>
    <scope>NUCLEOTIDE SEQUENCE</scope>
    <source>
        <strain evidence="4">MPI-CAGE-AT-0021</strain>
    </source>
</reference>
<protein>
    <recommendedName>
        <fullName evidence="3">RelA/SpoT domain-containing protein</fullName>
    </recommendedName>
</protein>
<evidence type="ECO:0000313" key="4">
    <source>
        <dbReference type="EMBL" id="KAH7142926.1"/>
    </source>
</evidence>
<keyword evidence="1" id="KW-0175">Coiled coil</keyword>